<sequence length="33" mass="3750">MSGVSAEAFFEPARRAGLPDPDAAAWFDDWRYF</sequence>
<organism evidence="1 2">
    <name type="scientific">Nonomuraea africana</name>
    <dbReference type="NCBI Taxonomy" id="46171"/>
    <lineage>
        <taxon>Bacteria</taxon>
        <taxon>Bacillati</taxon>
        <taxon>Actinomycetota</taxon>
        <taxon>Actinomycetes</taxon>
        <taxon>Streptosporangiales</taxon>
        <taxon>Streptosporangiaceae</taxon>
        <taxon>Nonomuraea</taxon>
    </lineage>
</organism>
<dbReference type="Proteomes" id="UP000661607">
    <property type="component" value="Unassembled WGS sequence"/>
</dbReference>
<evidence type="ECO:0000313" key="1">
    <source>
        <dbReference type="EMBL" id="MBE1564611.1"/>
    </source>
</evidence>
<name>A0ABR9KSC0_9ACTN</name>
<evidence type="ECO:0000313" key="2">
    <source>
        <dbReference type="Proteomes" id="UP000661607"/>
    </source>
</evidence>
<keyword evidence="2" id="KW-1185">Reference proteome</keyword>
<gene>
    <name evidence="1" type="ORF">H4W81_007390</name>
</gene>
<reference evidence="1 2" key="1">
    <citation type="submission" date="2020-10" db="EMBL/GenBank/DDBJ databases">
        <title>Sequencing the genomes of 1000 actinobacteria strains.</title>
        <authorList>
            <person name="Klenk H.-P."/>
        </authorList>
    </citation>
    <scope>NUCLEOTIDE SEQUENCE [LARGE SCALE GENOMIC DNA]</scope>
    <source>
        <strain evidence="1 2">DSM 43748</strain>
    </source>
</reference>
<protein>
    <submittedName>
        <fullName evidence="1">Uncharacterized protein</fullName>
    </submittedName>
</protein>
<comment type="caution">
    <text evidence="1">The sequence shown here is derived from an EMBL/GenBank/DDBJ whole genome shotgun (WGS) entry which is preliminary data.</text>
</comment>
<accession>A0ABR9KSC0</accession>
<proteinExistence type="predicted"/>
<dbReference type="EMBL" id="JADBEF010000001">
    <property type="protein sequence ID" value="MBE1564611.1"/>
    <property type="molecule type" value="Genomic_DNA"/>
</dbReference>